<comment type="cofactor">
    <cofactor evidence="1">
        <name>a divalent metal cation</name>
        <dbReference type="ChEBI" id="CHEBI:60240"/>
    </cofactor>
</comment>
<keyword evidence="11" id="KW-0539">Nucleus</keyword>
<keyword evidence="18" id="KW-1185">Reference proteome</keyword>
<comment type="subcellular location">
    <subcellularLocation>
        <location evidence="3">Cytoplasm</location>
    </subcellularLocation>
    <subcellularLocation>
        <location evidence="2">Nucleus</location>
    </subcellularLocation>
</comment>
<evidence type="ECO:0000256" key="4">
    <source>
        <dbReference type="ARBA" id="ARBA00006958"/>
    </source>
</evidence>
<evidence type="ECO:0000256" key="14">
    <source>
        <dbReference type="SAM" id="MobiDB-lite"/>
    </source>
</evidence>
<dbReference type="PRINTS" id="PR02086">
    <property type="entry name" value="PUTNUCHARBI1"/>
</dbReference>
<organism evidence="17 18">
    <name type="scientific">Cirrhinus molitorella</name>
    <name type="common">mud carp</name>
    <dbReference type="NCBI Taxonomy" id="172907"/>
    <lineage>
        <taxon>Eukaryota</taxon>
        <taxon>Metazoa</taxon>
        <taxon>Chordata</taxon>
        <taxon>Craniata</taxon>
        <taxon>Vertebrata</taxon>
        <taxon>Euteleostomi</taxon>
        <taxon>Actinopterygii</taxon>
        <taxon>Neopterygii</taxon>
        <taxon>Teleostei</taxon>
        <taxon>Ostariophysi</taxon>
        <taxon>Cypriniformes</taxon>
        <taxon>Cyprinidae</taxon>
        <taxon>Labeoninae</taxon>
        <taxon>Labeonini</taxon>
        <taxon>Cirrhinus</taxon>
    </lineage>
</organism>
<reference evidence="17 18" key="1">
    <citation type="submission" date="2023-09" db="EMBL/GenBank/DDBJ databases">
        <authorList>
            <person name="Wang M."/>
        </authorList>
    </citation>
    <scope>NUCLEOTIDE SEQUENCE [LARGE SCALE GENOMIC DNA]</scope>
    <source>
        <strain evidence="17">GT-2023</strain>
        <tissue evidence="17">Liver</tissue>
    </source>
</reference>
<evidence type="ECO:0000256" key="3">
    <source>
        <dbReference type="ARBA" id="ARBA00004496"/>
    </source>
</evidence>
<dbReference type="Pfam" id="PF13359">
    <property type="entry name" value="DDE_Tnp_4"/>
    <property type="match status" value="1"/>
</dbReference>
<keyword evidence="9" id="KW-0378">Hydrolase</keyword>
<dbReference type="InterPro" id="IPR045249">
    <property type="entry name" value="HARBI1-like"/>
</dbReference>
<dbReference type="Gene3D" id="3.10.100.10">
    <property type="entry name" value="Mannose-Binding Protein A, subunit A"/>
    <property type="match status" value="1"/>
</dbReference>
<feature type="chain" id="PRO_5045595215" description="Putative nuclease HARBI1" evidence="15">
    <location>
        <begin position="17"/>
        <end position="523"/>
    </location>
</feature>
<comment type="caution">
    <text evidence="17">The sequence shown here is derived from an EMBL/GenBank/DDBJ whole genome shotgun (WGS) entry which is preliminary data.</text>
</comment>
<accession>A0ABR3N555</accession>
<evidence type="ECO:0000256" key="9">
    <source>
        <dbReference type="ARBA" id="ARBA00022801"/>
    </source>
</evidence>
<dbReference type="PANTHER" id="PTHR22930:SF206">
    <property type="entry name" value="NUCLEASE HARBI1"/>
    <property type="match status" value="1"/>
</dbReference>
<keyword evidence="8" id="KW-0479">Metal-binding</keyword>
<evidence type="ECO:0000256" key="1">
    <source>
        <dbReference type="ARBA" id="ARBA00001968"/>
    </source>
</evidence>
<name>A0ABR3N555_9TELE</name>
<feature type="signal peptide" evidence="15">
    <location>
        <begin position="1"/>
        <end position="16"/>
    </location>
</feature>
<evidence type="ECO:0000313" key="17">
    <source>
        <dbReference type="EMBL" id="KAL1272088.1"/>
    </source>
</evidence>
<dbReference type="InterPro" id="IPR018378">
    <property type="entry name" value="C-type_lectin_CS"/>
</dbReference>
<evidence type="ECO:0000259" key="16">
    <source>
        <dbReference type="PROSITE" id="PS50041"/>
    </source>
</evidence>
<comment type="function">
    <text evidence="13">Transposase-derived protein that may have nuclease activity. Does not have transposase activity.</text>
</comment>
<evidence type="ECO:0000256" key="6">
    <source>
        <dbReference type="ARBA" id="ARBA00022490"/>
    </source>
</evidence>
<dbReference type="PANTHER" id="PTHR22930">
    <property type="match status" value="1"/>
</dbReference>
<dbReference type="InterPro" id="IPR016187">
    <property type="entry name" value="CTDL_fold"/>
</dbReference>
<feature type="compositionally biased region" description="Basic and acidic residues" evidence="14">
    <location>
        <begin position="488"/>
        <end position="502"/>
    </location>
</feature>
<dbReference type="EMBL" id="JAYMGO010000007">
    <property type="protein sequence ID" value="KAL1272088.1"/>
    <property type="molecule type" value="Genomic_DNA"/>
</dbReference>
<dbReference type="InterPro" id="IPR026103">
    <property type="entry name" value="HARBI1_animal"/>
</dbReference>
<protein>
    <recommendedName>
        <fullName evidence="5">Putative nuclease HARBI1</fullName>
    </recommendedName>
    <alternativeName>
        <fullName evidence="12">Harbinger transposase-derived nuclease</fullName>
    </alternativeName>
</protein>
<dbReference type="Proteomes" id="UP001558613">
    <property type="component" value="Unassembled WGS sequence"/>
</dbReference>
<dbReference type="InterPro" id="IPR016186">
    <property type="entry name" value="C-type_lectin-like/link_sf"/>
</dbReference>
<evidence type="ECO:0000256" key="13">
    <source>
        <dbReference type="ARBA" id="ARBA00045850"/>
    </source>
</evidence>
<keyword evidence="15" id="KW-0732">Signal</keyword>
<dbReference type="InterPro" id="IPR001304">
    <property type="entry name" value="C-type_lectin-like"/>
</dbReference>
<dbReference type="PROSITE" id="PS50041">
    <property type="entry name" value="C_TYPE_LECTIN_2"/>
    <property type="match status" value="1"/>
</dbReference>
<dbReference type="SMART" id="SM00034">
    <property type="entry name" value="CLECT"/>
    <property type="match status" value="1"/>
</dbReference>
<gene>
    <name evidence="17" type="ORF">QQF64_031104</name>
</gene>
<evidence type="ECO:0000256" key="12">
    <source>
        <dbReference type="ARBA" id="ARBA00030126"/>
    </source>
</evidence>
<evidence type="ECO:0000256" key="15">
    <source>
        <dbReference type="SAM" id="SignalP"/>
    </source>
</evidence>
<evidence type="ECO:0000256" key="11">
    <source>
        <dbReference type="ARBA" id="ARBA00023242"/>
    </source>
</evidence>
<keyword evidence="10" id="KW-1015">Disulfide bond</keyword>
<sequence length="523" mass="59935">MRTGLLLLLLSAVIFSLRHEFVYVPMSVNWMYAQNYCRQHYTDLATVDDQAEHNELLEIAGMGNVWLGLHRTTGNGIFVWSDQSKSSFRPWESGQPNRQLCVNVYRGKWYDRNCIDPVPFACYIDRKRQVVRVEVKSSQNPNNPAVMTEMLGKMEQILKEKGLAQYAKLSWRTQSNGNVFQKKTGAPTRYCAINPNMPILRMWFDVETELRQDFRLSRTAMHSLQRLLQREQDHGWGNELEVLIYTYWLAHGVSYRVVSRVFNVPKATVHRIIHRVAQNIWDNLSKAICFPLTVDLPAVGQGFVNISGTPAFHSVVGAIDGSHIRIKPPQRHRLDYLNYKGFYSINMQAICDSNGRFLDIYVGYPGSVHDTRIMKNSTFYTARRYPPTGYILLGDGGYPCLETPICLITPFKEPVHGQVQQPFNYYQSRGRSIIERAFGMMKTRWRSTLFRALEVKPTFALQVIASCAFLHNVYMDNGDALVPDEDILMDRHDPQPPREPRAGNETSGNDTKNRLAALVSGNV</sequence>
<dbReference type="SUPFAM" id="SSF56436">
    <property type="entry name" value="C-type lectin-like"/>
    <property type="match status" value="1"/>
</dbReference>
<evidence type="ECO:0000313" key="18">
    <source>
        <dbReference type="Proteomes" id="UP001558613"/>
    </source>
</evidence>
<evidence type="ECO:0000256" key="5">
    <source>
        <dbReference type="ARBA" id="ARBA00015519"/>
    </source>
</evidence>
<evidence type="ECO:0000256" key="8">
    <source>
        <dbReference type="ARBA" id="ARBA00022723"/>
    </source>
</evidence>
<feature type="domain" description="C-type lectin" evidence="16">
    <location>
        <begin position="21"/>
        <end position="123"/>
    </location>
</feature>
<evidence type="ECO:0000256" key="2">
    <source>
        <dbReference type="ARBA" id="ARBA00004123"/>
    </source>
</evidence>
<comment type="similarity">
    <text evidence="4">Belongs to the HARBI1 family.</text>
</comment>
<evidence type="ECO:0000256" key="10">
    <source>
        <dbReference type="ARBA" id="ARBA00023157"/>
    </source>
</evidence>
<dbReference type="Pfam" id="PF00059">
    <property type="entry name" value="Lectin_C"/>
    <property type="match status" value="1"/>
</dbReference>
<dbReference type="InterPro" id="IPR027806">
    <property type="entry name" value="HARBI1_dom"/>
</dbReference>
<feature type="region of interest" description="Disordered" evidence="14">
    <location>
        <begin position="487"/>
        <end position="512"/>
    </location>
</feature>
<keyword evidence="7" id="KW-0540">Nuclease</keyword>
<dbReference type="PROSITE" id="PS00615">
    <property type="entry name" value="C_TYPE_LECTIN_1"/>
    <property type="match status" value="1"/>
</dbReference>
<evidence type="ECO:0000256" key="7">
    <source>
        <dbReference type="ARBA" id="ARBA00022722"/>
    </source>
</evidence>
<proteinExistence type="inferred from homology"/>
<keyword evidence="6" id="KW-0963">Cytoplasm</keyword>